<feature type="transmembrane region" description="Helical" evidence="1">
    <location>
        <begin position="36"/>
        <end position="52"/>
    </location>
</feature>
<protein>
    <submittedName>
        <fullName evidence="2">Uncharacterized protein</fullName>
    </submittedName>
</protein>
<sequence length="53" mass="6236">MTIGKLSIWVGLIGGLRFWFKRKKFGIFKASENKEMIRWGVLFMGITIIMWAK</sequence>
<keyword evidence="1" id="KW-0812">Transmembrane</keyword>
<dbReference type="EMBL" id="LAZR01004636">
    <property type="protein sequence ID" value="KKN06858.1"/>
    <property type="molecule type" value="Genomic_DNA"/>
</dbReference>
<accession>A0A0F9QNI4</accession>
<feature type="transmembrane region" description="Helical" evidence="1">
    <location>
        <begin position="6"/>
        <end position="20"/>
    </location>
</feature>
<reference evidence="2" key="1">
    <citation type="journal article" date="2015" name="Nature">
        <title>Complex archaea that bridge the gap between prokaryotes and eukaryotes.</title>
        <authorList>
            <person name="Spang A."/>
            <person name="Saw J.H."/>
            <person name="Jorgensen S.L."/>
            <person name="Zaremba-Niedzwiedzka K."/>
            <person name="Martijn J."/>
            <person name="Lind A.E."/>
            <person name="van Eijk R."/>
            <person name="Schleper C."/>
            <person name="Guy L."/>
            <person name="Ettema T.J."/>
        </authorList>
    </citation>
    <scope>NUCLEOTIDE SEQUENCE</scope>
</reference>
<dbReference type="AlphaFoldDB" id="A0A0F9QNI4"/>
<gene>
    <name evidence="2" type="ORF">LCGC14_1072880</name>
</gene>
<organism evidence="2">
    <name type="scientific">marine sediment metagenome</name>
    <dbReference type="NCBI Taxonomy" id="412755"/>
    <lineage>
        <taxon>unclassified sequences</taxon>
        <taxon>metagenomes</taxon>
        <taxon>ecological metagenomes</taxon>
    </lineage>
</organism>
<keyword evidence="1" id="KW-0472">Membrane</keyword>
<keyword evidence="1" id="KW-1133">Transmembrane helix</keyword>
<proteinExistence type="predicted"/>
<evidence type="ECO:0000256" key="1">
    <source>
        <dbReference type="SAM" id="Phobius"/>
    </source>
</evidence>
<name>A0A0F9QNI4_9ZZZZ</name>
<comment type="caution">
    <text evidence="2">The sequence shown here is derived from an EMBL/GenBank/DDBJ whole genome shotgun (WGS) entry which is preliminary data.</text>
</comment>
<evidence type="ECO:0000313" key="2">
    <source>
        <dbReference type="EMBL" id="KKN06858.1"/>
    </source>
</evidence>